<organism evidence="4 5">
    <name type="scientific">Urochloa decumbens</name>
    <dbReference type="NCBI Taxonomy" id="240449"/>
    <lineage>
        <taxon>Eukaryota</taxon>
        <taxon>Viridiplantae</taxon>
        <taxon>Streptophyta</taxon>
        <taxon>Embryophyta</taxon>
        <taxon>Tracheophyta</taxon>
        <taxon>Spermatophyta</taxon>
        <taxon>Magnoliopsida</taxon>
        <taxon>Liliopsida</taxon>
        <taxon>Poales</taxon>
        <taxon>Poaceae</taxon>
        <taxon>PACMAD clade</taxon>
        <taxon>Panicoideae</taxon>
        <taxon>Panicodae</taxon>
        <taxon>Paniceae</taxon>
        <taxon>Melinidinae</taxon>
        <taxon>Urochloa</taxon>
    </lineage>
</organism>
<sequence length="421" mass="46598">MVCFGFTPYEKSGRLQHEQVSGAPKAIIRYKIATFPYYVSCHADDNLCAICSEKGHNSNDCPMKDQEEKLICTICNKVGHCYLRCCRQNVSENHACRRCGEKGHYANKGPIRCGDKFTYSGLSCSSCDTNHLIGRCPMSQITCFLCEGNDHVPAQCHISPILTAVNQHCRESFQTTLKQGRTLTLVNPPGGIELYDDSHECQLKGSNEMTPKVSSCSLGEPNNRDGESPIKTQVPVADKNSPAAMTDDPLTPVSGFTCYDSHEDKGHYANSCPKKKPRRELEPYDCNHACQSKGGSKTVPSASSISYGVQDRCDRMSPLRSQIPASESIKPEATTVTCFNCHDEGHWASSCPKQKAPRRLGRLGIVVTCLNCSGNHYTIRCPHKKKPGKLKLCDVTCLRCREKGHFADRCPKKQLPRESKP</sequence>
<keyword evidence="1" id="KW-0862">Zinc</keyword>
<keyword evidence="1" id="KW-0863">Zinc-finger</keyword>
<dbReference type="SUPFAM" id="SSF57756">
    <property type="entry name" value="Retrovirus zinc finger-like domains"/>
    <property type="match status" value="3"/>
</dbReference>
<dbReference type="Proteomes" id="UP001497457">
    <property type="component" value="Chromosome 7b"/>
</dbReference>
<dbReference type="SMART" id="SM00343">
    <property type="entry name" value="ZnF_C2HC"/>
    <property type="match status" value="7"/>
</dbReference>
<dbReference type="AlphaFoldDB" id="A0ABC9FSI8"/>
<feature type="domain" description="CCHC-type" evidence="3">
    <location>
        <begin position="397"/>
        <end position="412"/>
    </location>
</feature>
<reference evidence="4 5" key="2">
    <citation type="submission" date="2024-10" db="EMBL/GenBank/DDBJ databases">
        <authorList>
            <person name="Ryan C."/>
        </authorList>
    </citation>
    <scope>NUCLEOTIDE SEQUENCE [LARGE SCALE GENOMIC DNA]</scope>
</reference>
<dbReference type="Pfam" id="PF00098">
    <property type="entry name" value="zf-CCHC"/>
    <property type="match status" value="1"/>
</dbReference>
<accession>A0ABC9FSI8</accession>
<evidence type="ECO:0000313" key="5">
    <source>
        <dbReference type="Proteomes" id="UP001497457"/>
    </source>
</evidence>
<dbReference type="InterPro" id="IPR051714">
    <property type="entry name" value="Znf_CCHC_NABP"/>
</dbReference>
<evidence type="ECO:0000256" key="1">
    <source>
        <dbReference type="PROSITE-ProRule" id="PRU00047"/>
    </source>
</evidence>
<dbReference type="EMBL" id="OZ075117">
    <property type="protein sequence ID" value="CAL5080394.1"/>
    <property type="molecule type" value="Genomic_DNA"/>
</dbReference>
<evidence type="ECO:0000313" key="4">
    <source>
        <dbReference type="EMBL" id="CAL5080394.1"/>
    </source>
</evidence>
<keyword evidence="1" id="KW-0479">Metal-binding</keyword>
<dbReference type="PANTHER" id="PTHR23002">
    <property type="entry name" value="ZINC FINGER CCHC DOMAIN CONTAINING PROTEIN"/>
    <property type="match status" value="1"/>
</dbReference>
<name>A0ABC9FSI8_9POAL</name>
<dbReference type="InterPro" id="IPR001878">
    <property type="entry name" value="Znf_CCHC"/>
</dbReference>
<reference evidence="5" key="1">
    <citation type="submission" date="2024-06" db="EMBL/GenBank/DDBJ databases">
        <authorList>
            <person name="Ryan C."/>
        </authorList>
    </citation>
    <scope>NUCLEOTIDE SEQUENCE [LARGE SCALE GENOMIC DNA]</scope>
</reference>
<gene>
    <name evidence="4" type="ORF">URODEC1_LOCUS108096</name>
</gene>
<dbReference type="GO" id="GO:0008270">
    <property type="term" value="F:zinc ion binding"/>
    <property type="evidence" value="ECO:0007669"/>
    <property type="project" value="UniProtKB-KW"/>
</dbReference>
<keyword evidence="5" id="KW-1185">Reference proteome</keyword>
<dbReference type="Gene3D" id="4.10.60.10">
    <property type="entry name" value="Zinc finger, CCHC-type"/>
    <property type="match status" value="2"/>
</dbReference>
<evidence type="ECO:0000259" key="3">
    <source>
        <dbReference type="PROSITE" id="PS50158"/>
    </source>
</evidence>
<feature type="region of interest" description="Disordered" evidence="2">
    <location>
        <begin position="212"/>
        <end position="234"/>
    </location>
</feature>
<dbReference type="PROSITE" id="PS50158">
    <property type="entry name" value="ZF_CCHC"/>
    <property type="match status" value="3"/>
</dbReference>
<proteinExistence type="predicted"/>
<protein>
    <recommendedName>
        <fullName evidence="3">CCHC-type domain-containing protein</fullName>
    </recommendedName>
</protein>
<feature type="domain" description="CCHC-type" evidence="3">
    <location>
        <begin position="338"/>
        <end position="353"/>
    </location>
</feature>
<evidence type="ECO:0000256" key="2">
    <source>
        <dbReference type="SAM" id="MobiDB-lite"/>
    </source>
</evidence>
<feature type="domain" description="CCHC-type" evidence="3">
    <location>
        <begin position="48"/>
        <end position="62"/>
    </location>
</feature>
<dbReference type="InterPro" id="IPR036875">
    <property type="entry name" value="Znf_CCHC_sf"/>
</dbReference>